<dbReference type="Proteomes" id="UP001165124">
    <property type="component" value="Unassembled WGS sequence"/>
</dbReference>
<keyword evidence="4" id="KW-1185">Reference proteome</keyword>
<proteinExistence type="predicted"/>
<reference evidence="3" key="1">
    <citation type="submission" date="2023-02" db="EMBL/GenBank/DDBJ databases">
        <title>Actinomadura rubrobrunea NBRC 14622.</title>
        <authorList>
            <person name="Ichikawa N."/>
            <person name="Sato H."/>
            <person name="Tonouchi N."/>
        </authorList>
    </citation>
    <scope>NUCLEOTIDE SEQUENCE</scope>
    <source>
        <strain evidence="3">NBRC 14622</strain>
    </source>
</reference>
<evidence type="ECO:0000313" key="4">
    <source>
        <dbReference type="Proteomes" id="UP001165124"/>
    </source>
</evidence>
<name>A0A9W6PWX1_9ACTN</name>
<evidence type="ECO:0000256" key="2">
    <source>
        <dbReference type="SAM" id="Phobius"/>
    </source>
</evidence>
<feature type="transmembrane region" description="Helical" evidence="2">
    <location>
        <begin position="29"/>
        <end position="52"/>
    </location>
</feature>
<feature type="compositionally biased region" description="Pro residues" evidence="1">
    <location>
        <begin position="9"/>
        <end position="21"/>
    </location>
</feature>
<keyword evidence="2" id="KW-0812">Transmembrane</keyword>
<evidence type="ECO:0000256" key="1">
    <source>
        <dbReference type="SAM" id="MobiDB-lite"/>
    </source>
</evidence>
<organism evidence="3 4">
    <name type="scientific">Actinomadura rubrobrunea</name>
    <dbReference type="NCBI Taxonomy" id="115335"/>
    <lineage>
        <taxon>Bacteria</taxon>
        <taxon>Bacillati</taxon>
        <taxon>Actinomycetota</taxon>
        <taxon>Actinomycetes</taxon>
        <taxon>Streptosporangiales</taxon>
        <taxon>Thermomonosporaceae</taxon>
        <taxon>Actinomadura</taxon>
    </lineage>
</organism>
<feature type="region of interest" description="Disordered" evidence="1">
    <location>
        <begin position="1"/>
        <end position="22"/>
    </location>
</feature>
<keyword evidence="2" id="KW-0472">Membrane</keyword>
<sequence>MGPGQMPTMPAPGFPVQPPPAGSRKTGRLIALLGGGAVAAVLLVVAAVVVVAGGGDEPDGPLAAGQCIDKRLDLDTRSTFMQRVPSALRVGCKSAQAKGRVLKILRSSEGASIGGFTFSTDGCPDETDGGARVRVASDDTRYWDVCVRNLNGPHPGDPGAGGGMIAAGDCISDSIAFNREVPCTSANWYGKIIARVADQSQCPVPRTMETAKISGTSARPVLCLGAGGKVLGPGDCIKDPTFGVNGPDKADCGTDDAVAKVTGRVRTQRDCPSGSDKYMEAKGAYLPILCLKQLKPTLREQLGGLGRV</sequence>
<gene>
    <name evidence="3" type="ORF">Arub01_29200</name>
</gene>
<dbReference type="EMBL" id="BSRZ01000006">
    <property type="protein sequence ID" value="GLW64676.1"/>
    <property type="molecule type" value="Genomic_DNA"/>
</dbReference>
<keyword evidence="2" id="KW-1133">Transmembrane helix</keyword>
<evidence type="ECO:0000313" key="3">
    <source>
        <dbReference type="EMBL" id="GLW64676.1"/>
    </source>
</evidence>
<comment type="caution">
    <text evidence="3">The sequence shown here is derived from an EMBL/GenBank/DDBJ whole genome shotgun (WGS) entry which is preliminary data.</text>
</comment>
<accession>A0A9W6PWX1</accession>
<protein>
    <submittedName>
        <fullName evidence="3">Uncharacterized protein</fullName>
    </submittedName>
</protein>
<dbReference type="AlphaFoldDB" id="A0A9W6PWX1"/>